<protein>
    <submittedName>
        <fullName evidence="1">Uncharacterized protein</fullName>
    </submittedName>
</protein>
<accession>A0ACC1ACB6</accession>
<dbReference type="EMBL" id="CM047906">
    <property type="protein sequence ID" value="KAJ0085145.1"/>
    <property type="molecule type" value="Genomic_DNA"/>
</dbReference>
<reference evidence="2" key="1">
    <citation type="journal article" date="2023" name="G3 (Bethesda)">
        <title>Genome assembly and association tests identify interacting loci associated with vigor, precocity, and sex in interspecific pistachio rootstocks.</title>
        <authorList>
            <person name="Palmer W."/>
            <person name="Jacygrad E."/>
            <person name="Sagayaradj S."/>
            <person name="Cavanaugh K."/>
            <person name="Han R."/>
            <person name="Bertier L."/>
            <person name="Beede B."/>
            <person name="Kafkas S."/>
            <person name="Golino D."/>
            <person name="Preece J."/>
            <person name="Michelmore R."/>
        </authorList>
    </citation>
    <scope>NUCLEOTIDE SEQUENCE [LARGE SCALE GENOMIC DNA]</scope>
</reference>
<comment type="caution">
    <text evidence="1">The sequence shown here is derived from an EMBL/GenBank/DDBJ whole genome shotgun (WGS) entry which is preliminary data.</text>
</comment>
<dbReference type="Proteomes" id="UP001164250">
    <property type="component" value="Chromosome 10"/>
</dbReference>
<keyword evidence="2" id="KW-1185">Reference proteome</keyword>
<organism evidence="1 2">
    <name type="scientific">Pistacia atlantica</name>
    <dbReference type="NCBI Taxonomy" id="434234"/>
    <lineage>
        <taxon>Eukaryota</taxon>
        <taxon>Viridiplantae</taxon>
        <taxon>Streptophyta</taxon>
        <taxon>Embryophyta</taxon>
        <taxon>Tracheophyta</taxon>
        <taxon>Spermatophyta</taxon>
        <taxon>Magnoliopsida</taxon>
        <taxon>eudicotyledons</taxon>
        <taxon>Gunneridae</taxon>
        <taxon>Pentapetalae</taxon>
        <taxon>rosids</taxon>
        <taxon>malvids</taxon>
        <taxon>Sapindales</taxon>
        <taxon>Anacardiaceae</taxon>
        <taxon>Pistacia</taxon>
    </lineage>
</organism>
<evidence type="ECO:0000313" key="1">
    <source>
        <dbReference type="EMBL" id="KAJ0085145.1"/>
    </source>
</evidence>
<name>A0ACC1ACB6_9ROSI</name>
<proteinExistence type="predicted"/>
<gene>
    <name evidence="1" type="ORF">Patl1_07345</name>
</gene>
<evidence type="ECO:0000313" key="2">
    <source>
        <dbReference type="Proteomes" id="UP001164250"/>
    </source>
</evidence>
<sequence>MRIQRVSSYGSYSSTSWKYDVFLSFRGLDTRKNFTDHLYNGLIQERIKVFKDDKELEKGKPIRSELLNAIEESRIAIVVFSKNYVSSSWCLDELVKIVECKNTMGQTVIPIFYDVNPSMVIRKFEVACGQHQEGFTDYRKCANMAEHFDRGHQSVWKGVEG</sequence>